<evidence type="ECO:0000256" key="1">
    <source>
        <dbReference type="SAM" id="MobiDB-lite"/>
    </source>
</evidence>
<evidence type="ECO:0000313" key="3">
    <source>
        <dbReference type="Proteomes" id="UP000076722"/>
    </source>
</evidence>
<dbReference type="Proteomes" id="UP000076722">
    <property type="component" value="Unassembled WGS sequence"/>
</dbReference>
<accession>A0A164Y3L4</accession>
<feature type="compositionally biased region" description="Polar residues" evidence="1">
    <location>
        <begin position="321"/>
        <end position="334"/>
    </location>
</feature>
<dbReference type="AlphaFoldDB" id="A0A164Y3L4"/>
<keyword evidence="3" id="KW-1185">Reference proteome</keyword>
<sequence>MDTGSLFSAQSMYYVEGPPVPTPTICARASDRVWIVSSNAEIARAIPPLEGEVRMRSDGHFGHADHTLTAQWFCAPFPHLPFIPTSIHPTFMEHSVIWSELDPSQTESDQREGHAHVLRRLQSSPRERMSSSIHYLSWMIDELLIHVQLDQFMNWQDLLRCWGEIQRYWLEVAGMGEYMRLSLDPRDNHATRNADTSHWIGSFSNDPHVIGFLSWYHIPIWSTIESEHPPIGLKVLEISPDLIEAPIVPFRFSNDRQSFDPFPYLGSYSAVDSRYLECRYEFDKLFLVDAHAHVVQLEPTTSRTELGTRVKPRPLLKRHTPLTNDGPESSTRSSRPYHVHSSAPSSSTLDLSDFDEQSSPAPSSTTFEPPLAIPEWGEARAYELQQRQATRPKTETRAPDQYIFPPSQAFATVAAEKRLRFVVNWLSVRSQWLVYVRTHNSAEISFTAQQWKDFLSHTPQRGPLLKPERAHQGSKATRKTFTHQILQVMHSMLPEGVPTYNSIADLASLTWFQYRLDSQHEEENIRTHRLVLWELDELAFRYSFLRLEEHFANTVALTLEEKQKRKRRVLDIWSSFPTENDLYLSAVPHLDCGIGSTIWHYSVPALNAASEVMQNWPHPPDVLKYPLLENVELNSIRDVRAKQQEISAFFCARYAETFGQVPVVPSRLPLFYG</sequence>
<gene>
    <name evidence="2" type="ORF">SISNIDRAFT_464014</name>
</gene>
<proteinExistence type="predicted"/>
<organism evidence="2 3">
    <name type="scientific">Sistotremastrum niveocremeum HHB9708</name>
    <dbReference type="NCBI Taxonomy" id="1314777"/>
    <lineage>
        <taxon>Eukaryota</taxon>
        <taxon>Fungi</taxon>
        <taxon>Dikarya</taxon>
        <taxon>Basidiomycota</taxon>
        <taxon>Agaricomycotina</taxon>
        <taxon>Agaricomycetes</taxon>
        <taxon>Sistotremastrales</taxon>
        <taxon>Sistotremastraceae</taxon>
        <taxon>Sertulicium</taxon>
        <taxon>Sertulicium niveocremeum</taxon>
    </lineage>
</organism>
<feature type="compositionally biased region" description="Low complexity" evidence="1">
    <location>
        <begin position="341"/>
        <end position="351"/>
    </location>
</feature>
<dbReference type="EMBL" id="KV419399">
    <property type="protein sequence ID" value="KZS96548.1"/>
    <property type="molecule type" value="Genomic_DNA"/>
</dbReference>
<feature type="compositionally biased region" description="Basic residues" evidence="1">
    <location>
        <begin position="310"/>
        <end position="320"/>
    </location>
</feature>
<dbReference type="OrthoDB" id="2634326at2759"/>
<evidence type="ECO:0000313" key="2">
    <source>
        <dbReference type="EMBL" id="KZS96548.1"/>
    </source>
</evidence>
<reference evidence="2 3" key="1">
    <citation type="journal article" date="2016" name="Mol. Biol. Evol.">
        <title>Comparative Genomics of Early-Diverging Mushroom-Forming Fungi Provides Insights into the Origins of Lignocellulose Decay Capabilities.</title>
        <authorList>
            <person name="Nagy L.G."/>
            <person name="Riley R."/>
            <person name="Tritt A."/>
            <person name="Adam C."/>
            <person name="Daum C."/>
            <person name="Floudas D."/>
            <person name="Sun H."/>
            <person name="Yadav J.S."/>
            <person name="Pangilinan J."/>
            <person name="Larsson K.H."/>
            <person name="Matsuura K."/>
            <person name="Barry K."/>
            <person name="Labutti K."/>
            <person name="Kuo R."/>
            <person name="Ohm R.A."/>
            <person name="Bhattacharya S.S."/>
            <person name="Shirouzu T."/>
            <person name="Yoshinaga Y."/>
            <person name="Martin F.M."/>
            <person name="Grigoriev I.V."/>
            <person name="Hibbett D.S."/>
        </authorList>
    </citation>
    <scope>NUCLEOTIDE SEQUENCE [LARGE SCALE GENOMIC DNA]</scope>
    <source>
        <strain evidence="2 3">HHB9708</strain>
    </source>
</reference>
<protein>
    <submittedName>
        <fullName evidence="2">Uncharacterized protein</fullName>
    </submittedName>
</protein>
<feature type="region of interest" description="Disordered" evidence="1">
    <location>
        <begin position="302"/>
        <end position="370"/>
    </location>
</feature>
<feature type="compositionally biased region" description="Polar residues" evidence="1">
    <location>
        <begin position="357"/>
        <end position="367"/>
    </location>
</feature>
<name>A0A164Y3L4_9AGAM</name>